<feature type="signal peptide" evidence="2">
    <location>
        <begin position="1"/>
        <end position="17"/>
    </location>
</feature>
<dbReference type="Gene3D" id="3.20.20.80">
    <property type="entry name" value="Glycosidases"/>
    <property type="match status" value="1"/>
</dbReference>
<dbReference type="Proteomes" id="UP000695000">
    <property type="component" value="Unplaced"/>
</dbReference>
<keyword evidence="2" id="KW-0732">Signal</keyword>
<feature type="domain" description="Alpha-N-acetylglucosaminidase C-terminal" evidence="5">
    <location>
        <begin position="478"/>
        <end position="732"/>
    </location>
</feature>
<feature type="chain" id="PRO_5046136379" evidence="2">
    <location>
        <begin position="18"/>
        <end position="769"/>
    </location>
</feature>
<dbReference type="InterPro" id="IPR024240">
    <property type="entry name" value="NAGLU_N"/>
</dbReference>
<evidence type="ECO:0000256" key="2">
    <source>
        <dbReference type="SAM" id="SignalP"/>
    </source>
</evidence>
<dbReference type="Gene3D" id="3.30.379.10">
    <property type="entry name" value="Chitobiase/beta-hexosaminidase domain 2-like"/>
    <property type="match status" value="1"/>
</dbReference>
<dbReference type="InterPro" id="IPR029018">
    <property type="entry name" value="Hex-like_dom2"/>
</dbReference>
<keyword evidence="1" id="KW-0378">Hydrolase</keyword>
<evidence type="ECO:0000313" key="7">
    <source>
        <dbReference type="RefSeq" id="XP_017783200.1"/>
    </source>
</evidence>
<name>A0ABM1N8Q0_NICVS</name>
<dbReference type="Pfam" id="PF12972">
    <property type="entry name" value="NAGLU_C"/>
    <property type="match status" value="1"/>
</dbReference>
<protein>
    <submittedName>
        <fullName evidence="7">Alpha-N-acetylglucosaminidase isoform X1</fullName>
    </submittedName>
</protein>
<feature type="domain" description="Alpha-N-acetylglucosaminidase N-terminal" evidence="4">
    <location>
        <begin position="39"/>
        <end position="121"/>
    </location>
</feature>
<organism evidence="6 7">
    <name type="scientific">Nicrophorus vespilloides</name>
    <name type="common">Boreal carrion beetle</name>
    <dbReference type="NCBI Taxonomy" id="110193"/>
    <lineage>
        <taxon>Eukaryota</taxon>
        <taxon>Metazoa</taxon>
        <taxon>Ecdysozoa</taxon>
        <taxon>Arthropoda</taxon>
        <taxon>Hexapoda</taxon>
        <taxon>Insecta</taxon>
        <taxon>Pterygota</taxon>
        <taxon>Neoptera</taxon>
        <taxon>Endopterygota</taxon>
        <taxon>Coleoptera</taxon>
        <taxon>Polyphaga</taxon>
        <taxon>Staphyliniformia</taxon>
        <taxon>Silphidae</taxon>
        <taxon>Nicrophorinae</taxon>
        <taxon>Nicrophorus</taxon>
    </lineage>
</organism>
<dbReference type="Gene3D" id="1.20.120.670">
    <property type="entry name" value="N-acetyl-b-d-glucoasminidase"/>
    <property type="match status" value="1"/>
</dbReference>
<evidence type="ECO:0000256" key="1">
    <source>
        <dbReference type="ARBA" id="ARBA00022801"/>
    </source>
</evidence>
<dbReference type="InterPro" id="IPR024732">
    <property type="entry name" value="NAGLU_C"/>
</dbReference>
<evidence type="ECO:0000259" key="5">
    <source>
        <dbReference type="Pfam" id="PF12972"/>
    </source>
</evidence>
<dbReference type="GeneID" id="108567323"/>
<evidence type="ECO:0000313" key="6">
    <source>
        <dbReference type="Proteomes" id="UP000695000"/>
    </source>
</evidence>
<evidence type="ECO:0000259" key="4">
    <source>
        <dbReference type="Pfam" id="PF12971"/>
    </source>
</evidence>
<gene>
    <name evidence="7" type="primary">LOC108567323</name>
</gene>
<dbReference type="InterPro" id="IPR007781">
    <property type="entry name" value="NAGLU"/>
</dbReference>
<evidence type="ECO:0000259" key="3">
    <source>
        <dbReference type="Pfam" id="PF05089"/>
    </source>
</evidence>
<dbReference type="RefSeq" id="XP_017783200.1">
    <property type="nucleotide sequence ID" value="XM_017927711.1"/>
</dbReference>
<accession>A0ABM1N8Q0</accession>
<reference evidence="7" key="1">
    <citation type="submission" date="2025-08" db="UniProtKB">
        <authorList>
            <consortium name="RefSeq"/>
        </authorList>
    </citation>
    <scope>IDENTIFICATION</scope>
    <source>
        <tissue evidence="7">Whole Larva</tissue>
    </source>
</reference>
<dbReference type="Pfam" id="PF05089">
    <property type="entry name" value="NAGLU"/>
    <property type="match status" value="1"/>
</dbReference>
<dbReference type="PANTHER" id="PTHR12872">
    <property type="entry name" value="ALPHA-N-ACETYLGLUCOSAMINIDASE"/>
    <property type="match status" value="1"/>
</dbReference>
<feature type="domain" description="Alpha-N-acetylglucosaminidase tim-barrel" evidence="3">
    <location>
        <begin position="134"/>
        <end position="469"/>
    </location>
</feature>
<proteinExistence type="predicted"/>
<keyword evidence="6" id="KW-1185">Reference proteome</keyword>
<dbReference type="PANTHER" id="PTHR12872:SF1">
    <property type="entry name" value="ALPHA-N-ACETYLGLUCOSAMINIDASE"/>
    <property type="match status" value="1"/>
</dbReference>
<dbReference type="Pfam" id="PF12971">
    <property type="entry name" value="NAGLU_N"/>
    <property type="match status" value="1"/>
</dbReference>
<dbReference type="InterPro" id="IPR024733">
    <property type="entry name" value="NAGLU_tim-barrel"/>
</dbReference>
<sequence>MIPRLAIIVLAISAAYAIDFEKSLGHIKPKTSDYVQTDAVIALIQRALPHHYEKFVVFINQSIAVQGKDVFSLLKLRDGNILILGTSGVAAASGFNYYLKYYLKNHIAWQTSYVDVSEDLPNINITIPFNDKFRYYQNVCTAGYSFTWWTWRDWEKHIDWIAMNSFNLVLAFNGQEAIWRDVFMALGMKSEEIDDHFTGPAFLPWNRMGNVRGWGGPLRVSWHERTVRLQEKILSRMRELGIIPVLPAFAGQVPAAFKRLFPNTTLHALPRWNNFNDTYCCPYLLDPTDSLFKKVGNMIMTETIRRFGTDHVYNCDTFNEMPPISSDVDYLRAIGSSIYSAMTDVDPQAIWLMQGWLFHYDSDFWTPDAAEALLTSVPLGKMIILDLQSEQHPQYGRFDSYFGQPFIWCMLHNFGGTLSMFGSSDIINQRVFEARLMKGGTMIGTGLTPEGINQNYAIYDLMTEMSWRQEPIEDLTHWFSEYALRMYGSDDGNLQKAWHVLQKTVYNFKGLQKQRGKFTYNKSPSTRLKTWTWYSHCELLEAWDYFLEGVSTTRAYNHDVVDLTRQVLQNFADEYYDRLIAGFKAKNITQFRDSANVFLEVFDDVEKILRTDENFLLGSWINAAKACALNDEDRKLYEFNARNQITLWGPNGEIKDYANKQWSGMVSHFFQPRWTAFIRVMNESLTKGIEFKESKVAYQVFKTIEEPFSYAQNVFPDQPFGDAVAIAKEIHLKWRKRGHCRMERSRSYESEVREELLKQKDEARIILVL</sequence>